<dbReference type="HOGENOM" id="CLU_034646_5_3_0"/>
<dbReference type="Pfam" id="PF13616">
    <property type="entry name" value="Rotamase_3"/>
    <property type="match status" value="1"/>
</dbReference>
<dbReference type="PANTHER" id="PTHR47245:SF2">
    <property type="entry name" value="PEPTIDYL-PROLYL CIS-TRANS ISOMERASE HP_0175-RELATED"/>
    <property type="match status" value="1"/>
</dbReference>
<dbReference type="InterPro" id="IPR046357">
    <property type="entry name" value="PPIase_dom_sf"/>
</dbReference>
<dbReference type="KEGG" id="gba:J421_3745"/>
<dbReference type="STRING" id="861299.J421_3745"/>
<dbReference type="EMBL" id="CP007128">
    <property type="protein sequence ID" value="AHG91282.1"/>
    <property type="molecule type" value="Genomic_DNA"/>
</dbReference>
<name>W0RLH0_9BACT</name>
<evidence type="ECO:0000313" key="5">
    <source>
        <dbReference type="Proteomes" id="UP000019151"/>
    </source>
</evidence>
<evidence type="ECO:0000256" key="2">
    <source>
        <dbReference type="SAM" id="SignalP"/>
    </source>
</evidence>
<dbReference type="InterPro" id="IPR000297">
    <property type="entry name" value="PPIase_PpiC"/>
</dbReference>
<dbReference type="AlphaFoldDB" id="W0RLH0"/>
<gene>
    <name evidence="4" type="ORF">J421_3745</name>
</gene>
<dbReference type="Gene3D" id="1.10.4030.10">
    <property type="entry name" value="Porin chaperone SurA, peptide-binding domain"/>
    <property type="match status" value="1"/>
</dbReference>
<dbReference type="InterPro" id="IPR027304">
    <property type="entry name" value="Trigger_fact/SurA_dom_sf"/>
</dbReference>
<sequence length="453" mass="49584">MRRLHHLVRSRAALVALVAAVAAPAAAQSTPSAVPATPPATGPIEVDRVVAIVGDQPILYSELRDEVLTRRAQGLEVPTDSAALAKLEASVLSEMIDAELLVQKAKEEKVEVSDDDLERTIDRRMADIRSRFSGEAEFRSELKKAGFGTPEDYRKKQLDILRRQQLQQEVFRKLKQEGKLSPAPVSEGEVTEAYQQSKATLPKREARISFKQIVVAPKPTPAAKAAARAKAESLLVEISKGGDFEQIAKRESMDPGSKAQGGDLGWFRRGVMLRPFEDMAFALPVGRVSPIVETAYGFHIIRVDRAQPSEVKARHILIRPKIDSADVVRAKLEADSVRAALDKGANFDSLVTKHHDPIENVVLPDLPRDSVPAAYSQAIGTQGANAIVGPFALPDLTNNLTKYVVLRVTAATPAGDYPEDEARQVLRQQIGEAKTARRLLDSLRKQTYVAIKL</sequence>
<protein>
    <submittedName>
        <fullName evidence="4">SurA domain-containing protein</fullName>
    </submittedName>
</protein>
<dbReference type="PANTHER" id="PTHR47245">
    <property type="entry name" value="PEPTIDYLPROLYL ISOMERASE"/>
    <property type="match status" value="1"/>
</dbReference>
<keyword evidence="1" id="KW-0413">Isomerase</keyword>
<keyword evidence="5" id="KW-1185">Reference proteome</keyword>
<dbReference type="SUPFAM" id="SSF54534">
    <property type="entry name" value="FKBP-like"/>
    <property type="match status" value="2"/>
</dbReference>
<dbReference type="InterPro" id="IPR050245">
    <property type="entry name" value="PrsA_foldase"/>
</dbReference>
<evidence type="ECO:0000313" key="4">
    <source>
        <dbReference type="EMBL" id="AHG91282.1"/>
    </source>
</evidence>
<keyword evidence="2" id="KW-0732">Signal</keyword>
<dbReference type="Pfam" id="PF13624">
    <property type="entry name" value="SurA_N_3"/>
    <property type="match status" value="1"/>
</dbReference>
<keyword evidence="1" id="KW-0697">Rotamase</keyword>
<dbReference type="PROSITE" id="PS50198">
    <property type="entry name" value="PPIC_PPIASE_2"/>
    <property type="match status" value="1"/>
</dbReference>
<feature type="chain" id="PRO_5004795696" evidence="2">
    <location>
        <begin position="28"/>
        <end position="453"/>
    </location>
</feature>
<evidence type="ECO:0000256" key="1">
    <source>
        <dbReference type="PROSITE-ProRule" id="PRU00278"/>
    </source>
</evidence>
<dbReference type="OrthoDB" id="14196at2"/>
<feature type="domain" description="PpiC" evidence="3">
    <location>
        <begin position="205"/>
        <end position="305"/>
    </location>
</feature>
<feature type="signal peptide" evidence="2">
    <location>
        <begin position="1"/>
        <end position="27"/>
    </location>
</feature>
<dbReference type="Proteomes" id="UP000019151">
    <property type="component" value="Chromosome"/>
</dbReference>
<evidence type="ECO:0000259" key="3">
    <source>
        <dbReference type="PROSITE" id="PS50198"/>
    </source>
</evidence>
<dbReference type="InParanoid" id="W0RLH0"/>
<dbReference type="Gene3D" id="3.10.50.40">
    <property type="match status" value="2"/>
</dbReference>
<accession>W0RLH0</accession>
<reference evidence="4 5" key="1">
    <citation type="journal article" date="2014" name="Genome Announc.">
        <title>Genome Sequence and Methylome of Soil Bacterium Gemmatirosa kalamazoonensis KBS708T, a Member of the Rarely Cultivated Gemmatimonadetes Phylum.</title>
        <authorList>
            <person name="Debruyn J.M."/>
            <person name="Radosevich M."/>
            <person name="Wommack K.E."/>
            <person name="Polson S.W."/>
            <person name="Hauser L.J."/>
            <person name="Fawaz M.N."/>
            <person name="Korlach J."/>
            <person name="Tsai Y.C."/>
        </authorList>
    </citation>
    <scope>NUCLEOTIDE SEQUENCE [LARGE SCALE GENOMIC DNA]</scope>
    <source>
        <strain evidence="4 5">KBS708</strain>
    </source>
</reference>
<dbReference type="SUPFAM" id="SSF109998">
    <property type="entry name" value="Triger factor/SurA peptide-binding domain-like"/>
    <property type="match status" value="1"/>
</dbReference>
<dbReference type="eggNOG" id="COG0760">
    <property type="taxonomic scope" value="Bacteria"/>
</dbReference>
<organism evidence="4 5">
    <name type="scientific">Gemmatirosa kalamazoonensis</name>
    <dbReference type="NCBI Taxonomy" id="861299"/>
    <lineage>
        <taxon>Bacteria</taxon>
        <taxon>Pseudomonadati</taxon>
        <taxon>Gemmatimonadota</taxon>
        <taxon>Gemmatimonadia</taxon>
        <taxon>Gemmatimonadales</taxon>
        <taxon>Gemmatimonadaceae</taxon>
        <taxon>Gemmatirosa</taxon>
    </lineage>
</organism>
<dbReference type="RefSeq" id="WP_025412733.1">
    <property type="nucleotide sequence ID" value="NZ_CP007128.1"/>
</dbReference>
<proteinExistence type="predicted"/>
<dbReference type="GO" id="GO:0003755">
    <property type="term" value="F:peptidyl-prolyl cis-trans isomerase activity"/>
    <property type="evidence" value="ECO:0007669"/>
    <property type="project" value="UniProtKB-KW"/>
</dbReference>